<sequence>MTGHLANVCVNNPNATGQKKVPARALTITRADAEANPSAMISKLLIFDTPTFVLFHLGATHSFASTEYMRRLGRKPDVAEVGYNVTIPSGDSKQTKKILRACSIPIENRELYVDLVVLAINNYDIILGYLVSVMSIDEQHQPTLDEVLIVREYPDVFPDDLPGLPPDREIEFVIDLLQETSPVSKAPYQMAPLELKELKTQL</sequence>
<dbReference type="InterPro" id="IPR032567">
    <property type="entry name" value="RTL1-rel"/>
</dbReference>
<dbReference type="InterPro" id="IPR021109">
    <property type="entry name" value="Peptidase_aspartic_dom_sf"/>
</dbReference>
<evidence type="ECO:0000313" key="1">
    <source>
        <dbReference type="EMBL" id="KAK6149329.1"/>
    </source>
</evidence>
<proteinExistence type="predicted"/>
<dbReference type="Proteomes" id="UP001318860">
    <property type="component" value="Unassembled WGS sequence"/>
</dbReference>
<dbReference type="Pfam" id="PF08284">
    <property type="entry name" value="RVP_2"/>
    <property type="match status" value="1"/>
</dbReference>
<keyword evidence="2" id="KW-1185">Reference proteome</keyword>
<reference evidence="1 2" key="1">
    <citation type="journal article" date="2021" name="Comput. Struct. Biotechnol. J.">
        <title>De novo genome assembly of the potent medicinal plant Rehmannia glutinosa using nanopore technology.</title>
        <authorList>
            <person name="Ma L."/>
            <person name="Dong C."/>
            <person name="Song C."/>
            <person name="Wang X."/>
            <person name="Zheng X."/>
            <person name="Niu Y."/>
            <person name="Chen S."/>
            <person name="Feng W."/>
        </authorList>
    </citation>
    <scope>NUCLEOTIDE SEQUENCE [LARGE SCALE GENOMIC DNA]</scope>
    <source>
        <strain evidence="1">DH-2019</strain>
    </source>
</reference>
<dbReference type="Gene3D" id="2.40.70.10">
    <property type="entry name" value="Acid Proteases"/>
    <property type="match status" value="1"/>
</dbReference>
<dbReference type="PANTHER" id="PTHR15503">
    <property type="entry name" value="LDOC1 RELATED"/>
    <property type="match status" value="1"/>
</dbReference>
<evidence type="ECO:0000313" key="2">
    <source>
        <dbReference type="Proteomes" id="UP001318860"/>
    </source>
</evidence>
<dbReference type="CDD" id="cd00303">
    <property type="entry name" value="retropepsin_like"/>
    <property type="match status" value="1"/>
</dbReference>
<accession>A0ABR0WSY5</accession>
<dbReference type="PANTHER" id="PTHR15503:SF45">
    <property type="entry name" value="RNA-DIRECTED DNA POLYMERASE HOMOLOG"/>
    <property type="match status" value="1"/>
</dbReference>
<dbReference type="EMBL" id="JABTTQ020000009">
    <property type="protein sequence ID" value="KAK6149329.1"/>
    <property type="molecule type" value="Genomic_DNA"/>
</dbReference>
<protein>
    <submittedName>
        <fullName evidence="1">Uncharacterized protein</fullName>
    </submittedName>
</protein>
<organism evidence="1 2">
    <name type="scientific">Rehmannia glutinosa</name>
    <name type="common">Chinese foxglove</name>
    <dbReference type="NCBI Taxonomy" id="99300"/>
    <lineage>
        <taxon>Eukaryota</taxon>
        <taxon>Viridiplantae</taxon>
        <taxon>Streptophyta</taxon>
        <taxon>Embryophyta</taxon>
        <taxon>Tracheophyta</taxon>
        <taxon>Spermatophyta</taxon>
        <taxon>Magnoliopsida</taxon>
        <taxon>eudicotyledons</taxon>
        <taxon>Gunneridae</taxon>
        <taxon>Pentapetalae</taxon>
        <taxon>asterids</taxon>
        <taxon>lamiids</taxon>
        <taxon>Lamiales</taxon>
        <taxon>Orobanchaceae</taxon>
        <taxon>Rehmannieae</taxon>
        <taxon>Rehmannia</taxon>
    </lineage>
</organism>
<comment type="caution">
    <text evidence="1">The sequence shown here is derived from an EMBL/GenBank/DDBJ whole genome shotgun (WGS) entry which is preliminary data.</text>
</comment>
<gene>
    <name evidence="1" type="ORF">DH2020_016854</name>
</gene>
<name>A0ABR0WSY5_REHGL</name>